<keyword evidence="6" id="KW-1185">Reference proteome</keyword>
<evidence type="ECO:0000256" key="2">
    <source>
        <dbReference type="ARBA" id="ARBA00034247"/>
    </source>
</evidence>
<dbReference type="Pfam" id="PF00990">
    <property type="entry name" value="GGDEF"/>
    <property type="match status" value="1"/>
</dbReference>
<reference evidence="5 6" key="1">
    <citation type="submission" date="2022-05" db="EMBL/GenBank/DDBJ databases">
        <title>Novel Pseudomonas spp. Isolated from a Rainbow Trout Aquaculture Facility.</title>
        <authorList>
            <person name="Testerman T."/>
            <person name="Graf J."/>
        </authorList>
    </citation>
    <scope>NUCLEOTIDE SEQUENCE [LARGE SCALE GENOMIC DNA]</scope>
    <source>
        <strain evidence="5 6">ID681</strain>
    </source>
</reference>
<dbReference type="EC" id="2.7.7.65" evidence="1"/>
<dbReference type="Gene3D" id="3.30.70.270">
    <property type="match status" value="1"/>
</dbReference>
<dbReference type="PANTHER" id="PTHR45138:SF9">
    <property type="entry name" value="DIGUANYLATE CYCLASE DGCM-RELATED"/>
    <property type="match status" value="1"/>
</dbReference>
<feature type="transmembrane region" description="Helical" evidence="3">
    <location>
        <begin position="112"/>
        <end position="130"/>
    </location>
</feature>
<feature type="transmembrane region" description="Helical" evidence="3">
    <location>
        <begin position="137"/>
        <end position="154"/>
    </location>
</feature>
<feature type="transmembrane region" description="Helical" evidence="3">
    <location>
        <begin position="88"/>
        <end position="106"/>
    </location>
</feature>
<dbReference type="SUPFAM" id="SSF55073">
    <property type="entry name" value="Nucleotide cyclase"/>
    <property type="match status" value="1"/>
</dbReference>
<dbReference type="EMBL" id="JAMDGY010000017">
    <property type="protein sequence ID" value="MDD0990223.1"/>
    <property type="molecule type" value="Genomic_DNA"/>
</dbReference>
<name>A0ABT5NPY1_9PSED</name>
<gene>
    <name evidence="5" type="ORF">M5G11_06680</name>
</gene>
<feature type="domain" description="GGDEF" evidence="4">
    <location>
        <begin position="233"/>
        <end position="359"/>
    </location>
</feature>
<keyword evidence="3" id="KW-1133">Transmembrane helix</keyword>
<dbReference type="InterPro" id="IPR050469">
    <property type="entry name" value="Diguanylate_Cyclase"/>
</dbReference>
<evidence type="ECO:0000256" key="3">
    <source>
        <dbReference type="SAM" id="Phobius"/>
    </source>
</evidence>
<dbReference type="PROSITE" id="PS50887">
    <property type="entry name" value="GGDEF"/>
    <property type="match status" value="1"/>
</dbReference>
<feature type="transmembrane region" description="Helical" evidence="3">
    <location>
        <begin position="166"/>
        <end position="184"/>
    </location>
</feature>
<comment type="caution">
    <text evidence="5">The sequence shown here is derived from an EMBL/GenBank/DDBJ whole genome shotgun (WGS) entry which is preliminary data.</text>
</comment>
<dbReference type="Proteomes" id="UP001148203">
    <property type="component" value="Unassembled WGS sequence"/>
</dbReference>
<keyword evidence="3" id="KW-0472">Membrane</keyword>
<evidence type="ECO:0000313" key="6">
    <source>
        <dbReference type="Proteomes" id="UP001148203"/>
    </source>
</evidence>
<dbReference type="SMART" id="SM00267">
    <property type="entry name" value="GGDEF"/>
    <property type="match status" value="1"/>
</dbReference>
<evidence type="ECO:0000259" key="4">
    <source>
        <dbReference type="PROSITE" id="PS50887"/>
    </source>
</evidence>
<dbReference type="InterPro" id="IPR043128">
    <property type="entry name" value="Rev_trsase/Diguanyl_cyclase"/>
</dbReference>
<dbReference type="CDD" id="cd01949">
    <property type="entry name" value="GGDEF"/>
    <property type="match status" value="1"/>
</dbReference>
<evidence type="ECO:0000313" key="5">
    <source>
        <dbReference type="EMBL" id="MDD0990223.1"/>
    </source>
</evidence>
<accession>A0ABT5NPY1</accession>
<dbReference type="InterPro" id="IPR000160">
    <property type="entry name" value="GGDEF_dom"/>
</dbReference>
<dbReference type="NCBIfam" id="TIGR00254">
    <property type="entry name" value="GGDEF"/>
    <property type="match status" value="1"/>
</dbReference>
<dbReference type="PANTHER" id="PTHR45138">
    <property type="entry name" value="REGULATORY COMPONENTS OF SENSORY TRANSDUCTION SYSTEM"/>
    <property type="match status" value="1"/>
</dbReference>
<evidence type="ECO:0000256" key="1">
    <source>
        <dbReference type="ARBA" id="ARBA00012528"/>
    </source>
</evidence>
<dbReference type="InterPro" id="IPR029787">
    <property type="entry name" value="Nucleotide_cyclase"/>
</dbReference>
<comment type="catalytic activity">
    <reaction evidence="2">
        <text>2 GTP = 3',3'-c-di-GMP + 2 diphosphate</text>
        <dbReference type="Rhea" id="RHEA:24898"/>
        <dbReference type="ChEBI" id="CHEBI:33019"/>
        <dbReference type="ChEBI" id="CHEBI:37565"/>
        <dbReference type="ChEBI" id="CHEBI:58805"/>
        <dbReference type="EC" id="2.7.7.65"/>
    </reaction>
</comment>
<dbReference type="RefSeq" id="WP_273911197.1">
    <property type="nucleotide sequence ID" value="NZ_JAMDGX010000038.1"/>
</dbReference>
<sequence>MFKTIEEQVRRKNAPAQLREAFRQHDFERLRGFCILIFCVSIAIWLIFDLLVSFLGEQGFSFISVLFVATMGMLTVILLFVRKAEHFSLLNLVFIAVIALGIRLVIDGIPTWLRPAWLVLGASTILYSASVLPVRRWSFFSTLVITWVILNPYSVPGNNLFDLRGLMIFCYASFLSGLTVYSYLKLRQVKLQNFYMSHLLLDQAYIDVLTEIPNRRSFMAKAEQHLQHIGATQGHYLAMIDIDNFKRVNDRFGHDSGDVVLKRIAATIKGSVAEFEYARLGGEEFVIYLWGIDQATAEARMAQLCRQVRDSVGEHPVTVSIGLTLVAPDDSISQALGKADEALYSAKHGGKDRYVLWRATQNQAKP</sequence>
<feature type="transmembrane region" description="Helical" evidence="3">
    <location>
        <begin position="60"/>
        <end position="81"/>
    </location>
</feature>
<keyword evidence="3" id="KW-0812">Transmembrane</keyword>
<feature type="transmembrane region" description="Helical" evidence="3">
    <location>
        <begin position="33"/>
        <end position="54"/>
    </location>
</feature>
<protein>
    <recommendedName>
        <fullName evidence="1">diguanylate cyclase</fullName>
        <ecNumber evidence="1">2.7.7.65</ecNumber>
    </recommendedName>
</protein>
<proteinExistence type="predicted"/>
<organism evidence="5 6">
    <name type="scientific">Pseudomonas fontis</name>
    <dbReference type="NCBI Taxonomy" id="2942633"/>
    <lineage>
        <taxon>Bacteria</taxon>
        <taxon>Pseudomonadati</taxon>
        <taxon>Pseudomonadota</taxon>
        <taxon>Gammaproteobacteria</taxon>
        <taxon>Pseudomonadales</taxon>
        <taxon>Pseudomonadaceae</taxon>
        <taxon>Pseudomonas</taxon>
    </lineage>
</organism>